<evidence type="ECO:0000313" key="8">
    <source>
        <dbReference type="EMBL" id="PIA12738.1"/>
    </source>
</evidence>
<keyword evidence="9" id="KW-1185">Reference proteome</keyword>
<dbReference type="PROSITE" id="PS00392">
    <property type="entry name" value="DDC_GAD_HDC_YDC"/>
    <property type="match status" value="1"/>
</dbReference>
<dbReference type="PANTHER" id="PTHR45677:SF8">
    <property type="entry name" value="CYSTEINE SULFINIC ACID DECARBOXYLASE"/>
    <property type="match status" value="1"/>
</dbReference>
<dbReference type="Pfam" id="PF00282">
    <property type="entry name" value="Pyridoxal_deC"/>
    <property type="match status" value="1"/>
</dbReference>
<dbReference type="InterPro" id="IPR021115">
    <property type="entry name" value="Pyridoxal-P_BS"/>
</dbReference>
<comment type="similarity">
    <text evidence="2 7">Belongs to the group II decarboxylase family.</text>
</comment>
<sequence>MLLAEASEVLSEYVQHSQQQDTTIFRDKPPEILRQELDLSLFPEHGVGKSEIWHDVRTICATATNTWNSGFLYKLYAAPTPIGVVGETLLGVLNNNAHVFHASPAGTLIETAVAAKLAQLAGFPSQTAAGLTFPGGSYANLHVLMTARNERFPEIKSAGLCAVASAKPVVFTSCHAHYSIDKAAMAAGIGLDSVVHVPTDQSGCMDPVILRRMLQDAVDNGQTPFFVNATMGTTVLGACDPLDAIADICDEFKVWLHVDGSWGSPLALFSGDTMTPTFKIPQGRINSLTINPHKLLGAPLQCSFLLMRDGLNVMRRALGLGAGYLFHADNPDATDDSGSLDLGDATLGCGRRPDAVKFWLMWRYYGTQYFVDRLNHARRMALQLADMVVQRDPNAYGQWRLVSKPQSTCVCFWFVPQWLLVSGREGPDFDESLDLATRKICNRVNASGQLLMDYASVDLFKSCSSSDDSCQKTIDNLVKYTLPAFFRIPLNNPDVTKTTLVAVLNSIEKATRELYKDK</sequence>
<dbReference type="OrthoDB" id="392571at2759"/>
<evidence type="ECO:0000313" key="9">
    <source>
        <dbReference type="Proteomes" id="UP000242474"/>
    </source>
</evidence>
<feature type="modified residue" description="N6-(pyridoxal phosphate)lysine" evidence="6">
    <location>
        <position position="294"/>
    </location>
</feature>
<dbReference type="GO" id="GO:0016831">
    <property type="term" value="F:carboxy-lyase activity"/>
    <property type="evidence" value="ECO:0007669"/>
    <property type="project" value="UniProtKB-KW"/>
</dbReference>
<dbReference type="Proteomes" id="UP000242474">
    <property type="component" value="Unassembled WGS sequence"/>
</dbReference>
<proteinExistence type="inferred from homology"/>
<gene>
    <name evidence="8" type="ORF">COEREDRAFT_78655</name>
</gene>
<name>A0A2G5B142_COERN</name>
<evidence type="ECO:0000256" key="2">
    <source>
        <dbReference type="ARBA" id="ARBA00009533"/>
    </source>
</evidence>
<comment type="cofactor">
    <cofactor evidence="1 6 7">
        <name>pyridoxal 5'-phosphate</name>
        <dbReference type="ChEBI" id="CHEBI:597326"/>
    </cofactor>
</comment>
<dbReference type="STRING" id="763665.A0A2G5B142"/>
<evidence type="ECO:0000256" key="3">
    <source>
        <dbReference type="ARBA" id="ARBA00022793"/>
    </source>
</evidence>
<evidence type="ECO:0000256" key="4">
    <source>
        <dbReference type="ARBA" id="ARBA00022898"/>
    </source>
</evidence>
<evidence type="ECO:0000256" key="1">
    <source>
        <dbReference type="ARBA" id="ARBA00001933"/>
    </source>
</evidence>
<dbReference type="GO" id="GO:0019752">
    <property type="term" value="P:carboxylic acid metabolic process"/>
    <property type="evidence" value="ECO:0007669"/>
    <property type="project" value="InterPro"/>
</dbReference>
<protein>
    <submittedName>
        <fullName evidence="8">PLP-dependent transferase</fullName>
    </submittedName>
</protein>
<dbReference type="PANTHER" id="PTHR45677">
    <property type="entry name" value="GLUTAMATE DECARBOXYLASE-RELATED"/>
    <property type="match status" value="1"/>
</dbReference>
<evidence type="ECO:0000256" key="6">
    <source>
        <dbReference type="PIRSR" id="PIRSR602129-50"/>
    </source>
</evidence>
<dbReference type="AlphaFoldDB" id="A0A2G5B142"/>
<reference evidence="8 9" key="1">
    <citation type="journal article" date="2015" name="Genome Biol. Evol.">
        <title>Phylogenomic analyses indicate that early fungi evolved digesting cell walls of algal ancestors of land plants.</title>
        <authorList>
            <person name="Chang Y."/>
            <person name="Wang S."/>
            <person name="Sekimoto S."/>
            <person name="Aerts A.L."/>
            <person name="Choi C."/>
            <person name="Clum A."/>
            <person name="LaButti K.M."/>
            <person name="Lindquist E.A."/>
            <person name="Yee Ngan C."/>
            <person name="Ohm R.A."/>
            <person name="Salamov A.A."/>
            <person name="Grigoriev I.V."/>
            <person name="Spatafora J.W."/>
            <person name="Berbee M.L."/>
        </authorList>
    </citation>
    <scope>NUCLEOTIDE SEQUENCE [LARGE SCALE GENOMIC DNA]</scope>
    <source>
        <strain evidence="8 9">NRRL 1564</strain>
    </source>
</reference>
<dbReference type="GO" id="GO:0005737">
    <property type="term" value="C:cytoplasm"/>
    <property type="evidence" value="ECO:0007669"/>
    <property type="project" value="TreeGrafter"/>
</dbReference>
<dbReference type="InterPro" id="IPR002129">
    <property type="entry name" value="PyrdxlP-dep_de-COase"/>
</dbReference>
<evidence type="ECO:0000256" key="7">
    <source>
        <dbReference type="RuleBase" id="RU000382"/>
    </source>
</evidence>
<organism evidence="8 9">
    <name type="scientific">Coemansia reversa (strain ATCC 12441 / NRRL 1564)</name>
    <dbReference type="NCBI Taxonomy" id="763665"/>
    <lineage>
        <taxon>Eukaryota</taxon>
        <taxon>Fungi</taxon>
        <taxon>Fungi incertae sedis</taxon>
        <taxon>Zoopagomycota</taxon>
        <taxon>Kickxellomycotina</taxon>
        <taxon>Kickxellomycetes</taxon>
        <taxon>Kickxellales</taxon>
        <taxon>Kickxellaceae</taxon>
        <taxon>Coemansia</taxon>
    </lineage>
</organism>
<dbReference type="SUPFAM" id="SSF53383">
    <property type="entry name" value="PLP-dependent transferases"/>
    <property type="match status" value="1"/>
</dbReference>
<dbReference type="GO" id="GO:0016740">
    <property type="term" value="F:transferase activity"/>
    <property type="evidence" value="ECO:0007669"/>
    <property type="project" value="UniProtKB-KW"/>
</dbReference>
<dbReference type="Gene3D" id="3.40.640.10">
    <property type="entry name" value="Type I PLP-dependent aspartate aminotransferase-like (Major domain)"/>
    <property type="match status" value="1"/>
</dbReference>
<dbReference type="GO" id="GO:0030170">
    <property type="term" value="F:pyridoxal phosphate binding"/>
    <property type="evidence" value="ECO:0007669"/>
    <property type="project" value="InterPro"/>
</dbReference>
<dbReference type="InterPro" id="IPR015424">
    <property type="entry name" value="PyrdxlP-dep_Trfase"/>
</dbReference>
<keyword evidence="3" id="KW-0210">Decarboxylase</keyword>
<keyword evidence="8" id="KW-0808">Transferase</keyword>
<evidence type="ECO:0000256" key="5">
    <source>
        <dbReference type="ARBA" id="ARBA00023239"/>
    </source>
</evidence>
<accession>A0A2G5B142</accession>
<dbReference type="EMBL" id="KZ303579">
    <property type="protein sequence ID" value="PIA12738.1"/>
    <property type="molecule type" value="Genomic_DNA"/>
</dbReference>
<dbReference type="InterPro" id="IPR015421">
    <property type="entry name" value="PyrdxlP-dep_Trfase_major"/>
</dbReference>
<keyword evidence="5 7" id="KW-0456">Lyase</keyword>
<dbReference type="Gene3D" id="3.90.1150.170">
    <property type="match status" value="1"/>
</dbReference>
<keyword evidence="4 6" id="KW-0663">Pyridoxal phosphate</keyword>